<organism evidence="2 3">
    <name type="scientific">Calditerrivibrio nitroreducens (strain DSM 19672 / NBRC 101217 / Yu37-1)</name>
    <dbReference type="NCBI Taxonomy" id="768670"/>
    <lineage>
        <taxon>Bacteria</taxon>
        <taxon>Pseudomonadati</taxon>
        <taxon>Deferribacterota</taxon>
        <taxon>Deferribacteres</taxon>
        <taxon>Deferribacterales</taxon>
        <taxon>Calditerrivibrionaceae</taxon>
    </lineage>
</organism>
<gene>
    <name evidence="2" type="ordered locus">Calni_2094</name>
</gene>
<dbReference type="GO" id="GO:0006313">
    <property type="term" value="P:DNA transposition"/>
    <property type="evidence" value="ECO:0007669"/>
    <property type="project" value="InterPro"/>
</dbReference>
<name>E4TKB2_CALNY</name>
<dbReference type="GO" id="GO:0004803">
    <property type="term" value="F:transposase activity"/>
    <property type="evidence" value="ECO:0007669"/>
    <property type="project" value="InterPro"/>
</dbReference>
<reference key="1">
    <citation type="submission" date="2010-11" db="EMBL/GenBank/DDBJ databases">
        <title>The complete genome of plasmid of Calditerrivibrio nitroreducens DSM 19672.</title>
        <authorList>
            <consortium name="US DOE Joint Genome Institute (JGI-PGF)"/>
            <person name="Lucas S."/>
            <person name="Copeland A."/>
            <person name="Lapidus A."/>
            <person name="Bruce D."/>
            <person name="Goodwin L."/>
            <person name="Pitluck S."/>
            <person name="Kyrpides N."/>
            <person name="Mavromatis K."/>
            <person name="Ivanova N."/>
            <person name="Mikhailova N."/>
            <person name="Zeytun A."/>
            <person name="Brettin T."/>
            <person name="Detter J.C."/>
            <person name="Tapia R."/>
            <person name="Han C."/>
            <person name="Land M."/>
            <person name="Hauser L."/>
            <person name="Markowitz V."/>
            <person name="Cheng J.-F."/>
            <person name="Hugenholtz P."/>
            <person name="Woyke T."/>
            <person name="Wu D."/>
            <person name="Spring S."/>
            <person name="Schroeder M."/>
            <person name="Brambilla E."/>
            <person name="Klenk H.-P."/>
            <person name="Eisen J.A."/>
        </authorList>
    </citation>
    <scope>NUCLEOTIDE SEQUENCE</scope>
    <source>
        <strain>DSM 19672</strain>
    </source>
</reference>
<dbReference type="AlphaFoldDB" id="E4TKB2"/>
<dbReference type="SMART" id="SM01321">
    <property type="entry name" value="Y1_Tnp"/>
    <property type="match status" value="1"/>
</dbReference>
<keyword evidence="3" id="KW-1185">Reference proteome</keyword>
<proteinExistence type="predicted"/>
<protein>
    <submittedName>
        <fullName evidence="2">Transposase IS200-family protein</fullName>
    </submittedName>
</protein>
<sequence>MTNNQFRIILFLINKVKLDTNKHSVYLLYYHLVLVVKYRKKVIDDRISNRLKEIFEYIQPNYNITLIEWSHDEDHVHILFKATPTSSLAKFINAYKSASSRLIKKEFPKIKEKLWDKYFWSRSYCLLTSGGAPVDVIRKYIENQGKKNAKSV</sequence>
<dbReference type="InterPro" id="IPR002686">
    <property type="entry name" value="Transposase_17"/>
</dbReference>
<evidence type="ECO:0000313" key="3">
    <source>
        <dbReference type="Proteomes" id="UP000007039"/>
    </source>
</evidence>
<dbReference type="Pfam" id="PF01797">
    <property type="entry name" value="Y1_Tnp"/>
    <property type="match status" value="1"/>
</dbReference>
<dbReference type="Gene3D" id="3.30.70.1290">
    <property type="entry name" value="Transposase IS200-like"/>
    <property type="match status" value="1"/>
</dbReference>
<dbReference type="PANTHER" id="PTHR33360">
    <property type="entry name" value="TRANSPOSASE FOR INSERTION SEQUENCE ELEMENT IS200"/>
    <property type="match status" value="1"/>
</dbReference>
<evidence type="ECO:0000259" key="1">
    <source>
        <dbReference type="SMART" id="SM01321"/>
    </source>
</evidence>
<dbReference type="KEGG" id="cni:Calni_2094"/>
<keyword evidence="2" id="KW-0614">Plasmid</keyword>
<reference evidence="2 3" key="2">
    <citation type="journal article" date="2011" name="Stand. Genomic Sci.">
        <title>Complete genome sequence of Calditerrivibrio nitroreducens type strain (Yu37-1).</title>
        <authorList>
            <person name="Pitluck S."/>
            <person name="Sikorski J."/>
            <person name="Zeytun A."/>
            <person name="Lapidus A."/>
            <person name="Nolan M."/>
            <person name="Lucas S."/>
            <person name="Hammon N."/>
            <person name="Deshpande S."/>
            <person name="Cheng J.F."/>
            <person name="Tapia R."/>
            <person name="Han C."/>
            <person name="Goodwin L."/>
            <person name="Liolios K."/>
            <person name="Pagani I."/>
            <person name="Ivanova N."/>
            <person name="Mavromatis K."/>
            <person name="Pati A."/>
            <person name="Chen A."/>
            <person name="Palaniappan K."/>
            <person name="Hauser L."/>
            <person name="Chang Y.J."/>
            <person name="Jeffries C.D."/>
            <person name="Detter J.C."/>
            <person name="Brambilla E."/>
            <person name="Djao O.D."/>
            <person name="Rohde M."/>
            <person name="Spring S."/>
            <person name="Goker M."/>
            <person name="Woyke T."/>
            <person name="Bristow J."/>
            <person name="Eisen J.A."/>
            <person name="Markowitz V."/>
            <person name="Hugenholtz P."/>
            <person name="Kyrpides N.C."/>
            <person name="Klenk H.P."/>
            <person name="Land M."/>
        </authorList>
    </citation>
    <scope>NUCLEOTIDE SEQUENCE [LARGE SCALE GENOMIC DNA]</scope>
    <source>
        <strain evidence="3">DSM 19672 / NBRC 101217 / Yu37-1</strain>
        <plasmid evidence="3">Plasmid pCALNI01</plasmid>
    </source>
</reference>
<dbReference type="PANTHER" id="PTHR33360:SF4">
    <property type="entry name" value="TRANSPOSASE IS200-LIKE PROTEIN"/>
    <property type="match status" value="1"/>
</dbReference>
<accession>E4TKB2</accession>
<dbReference type="EMBL" id="CP002348">
    <property type="protein sequence ID" value="ADR19984.1"/>
    <property type="molecule type" value="Genomic_DNA"/>
</dbReference>
<dbReference type="eggNOG" id="COG1943">
    <property type="taxonomic scope" value="Bacteria"/>
</dbReference>
<dbReference type="InterPro" id="IPR036515">
    <property type="entry name" value="Transposase_17_sf"/>
</dbReference>
<dbReference type="OrthoDB" id="9798161at2"/>
<evidence type="ECO:0000313" key="2">
    <source>
        <dbReference type="EMBL" id="ADR19984.1"/>
    </source>
</evidence>
<dbReference type="GO" id="GO:0003677">
    <property type="term" value="F:DNA binding"/>
    <property type="evidence" value="ECO:0007669"/>
    <property type="project" value="InterPro"/>
</dbReference>
<dbReference type="NCBIfam" id="NF033573">
    <property type="entry name" value="transpos_IS200"/>
    <property type="match status" value="1"/>
</dbReference>
<dbReference type="Proteomes" id="UP000007039">
    <property type="component" value="Plasmid pCALNI01"/>
</dbReference>
<dbReference type="HOGENOM" id="CLU_101320_2_2_0"/>
<geneLocation type="plasmid" evidence="2 3">
    <name>pCALNI01</name>
</geneLocation>
<dbReference type="SUPFAM" id="SSF143422">
    <property type="entry name" value="Transposase IS200-like"/>
    <property type="match status" value="1"/>
</dbReference>
<feature type="domain" description="Transposase IS200-like" evidence="1">
    <location>
        <begin position="25"/>
        <end position="144"/>
    </location>
</feature>